<feature type="domain" description="YetF C-terminal" evidence="8">
    <location>
        <begin position="91"/>
        <end position="171"/>
    </location>
</feature>
<accession>A3U8C1</accession>
<comment type="similarity">
    <text evidence="2">Belongs to the UPF0702 family.</text>
</comment>
<evidence type="ECO:0000256" key="4">
    <source>
        <dbReference type="ARBA" id="ARBA00022692"/>
    </source>
</evidence>
<evidence type="ECO:0000256" key="6">
    <source>
        <dbReference type="ARBA" id="ARBA00023136"/>
    </source>
</evidence>
<proteinExistence type="inferred from homology"/>
<keyword evidence="4 7" id="KW-0812">Transmembrane</keyword>
<dbReference type="GO" id="GO:0005886">
    <property type="term" value="C:plasma membrane"/>
    <property type="evidence" value="ECO:0007669"/>
    <property type="project" value="UniProtKB-SubCell"/>
</dbReference>
<dbReference type="RefSeq" id="WP_013187156.1">
    <property type="nucleotide sequence ID" value="NC_014230.1"/>
</dbReference>
<dbReference type="Gene3D" id="3.30.240.20">
    <property type="entry name" value="bsu07140 like domains"/>
    <property type="match status" value="1"/>
</dbReference>
<sequence>MKLDYFTKDIGMVPEIIIGTTVVYIAVIIFTRIFGLKSFSKMTGFDFVNTVAIGNLIGMTIATSNPKLLLGILLIGLLYLANYLVSLLRFRSKTARKHLDNSPVLIMRDGQILYDNLNKVEITENELRGKLREANVIRLNEVKAVVLETTGDVSVLHGDDDKEIEAYILEDVEI</sequence>
<dbReference type="KEGG" id="cat:CA2559_06995"/>
<dbReference type="EMBL" id="CP002046">
    <property type="protein sequence ID" value="EAP88488.1"/>
    <property type="molecule type" value="Genomic_DNA"/>
</dbReference>
<dbReference type="PANTHER" id="PTHR34582">
    <property type="entry name" value="UPF0702 TRANSMEMBRANE PROTEIN YCAP"/>
    <property type="match status" value="1"/>
</dbReference>
<dbReference type="STRING" id="216432.CA2559_06995"/>
<evidence type="ECO:0000256" key="1">
    <source>
        <dbReference type="ARBA" id="ARBA00004651"/>
    </source>
</evidence>
<dbReference type="GeneID" id="89453173"/>
<evidence type="ECO:0000259" key="8">
    <source>
        <dbReference type="Pfam" id="PF04239"/>
    </source>
</evidence>
<keyword evidence="5 7" id="KW-1133">Transmembrane helix</keyword>
<evidence type="ECO:0000313" key="9">
    <source>
        <dbReference type="EMBL" id="EAP88488.1"/>
    </source>
</evidence>
<gene>
    <name evidence="9" type="ordered locus">CA2559_06995</name>
</gene>
<dbReference type="AlphaFoldDB" id="A3U8C1"/>
<evidence type="ECO:0000256" key="3">
    <source>
        <dbReference type="ARBA" id="ARBA00022475"/>
    </source>
</evidence>
<protein>
    <recommendedName>
        <fullName evidence="8">YetF C-terminal domain-containing protein</fullName>
    </recommendedName>
</protein>
<comment type="subcellular location">
    <subcellularLocation>
        <location evidence="1">Cell membrane</location>
        <topology evidence="1">Multi-pass membrane protein</topology>
    </subcellularLocation>
</comment>
<evidence type="ECO:0000256" key="5">
    <source>
        <dbReference type="ARBA" id="ARBA00022989"/>
    </source>
</evidence>
<organism evidence="9 10">
    <name type="scientific">Croceibacter atlanticus (strain ATCC BAA-628 / JCM 21780 / CIP 108009 / IAM 15332 / KCTC 12090 / HTCC2559)</name>
    <dbReference type="NCBI Taxonomy" id="216432"/>
    <lineage>
        <taxon>Bacteria</taxon>
        <taxon>Pseudomonadati</taxon>
        <taxon>Bacteroidota</taxon>
        <taxon>Flavobacteriia</taxon>
        <taxon>Flavobacteriales</taxon>
        <taxon>Flavobacteriaceae</taxon>
        <taxon>Croceibacter</taxon>
    </lineage>
</organism>
<evidence type="ECO:0000256" key="7">
    <source>
        <dbReference type="SAM" id="Phobius"/>
    </source>
</evidence>
<dbReference type="PANTHER" id="PTHR34582:SF6">
    <property type="entry name" value="UPF0702 TRANSMEMBRANE PROTEIN YCAP"/>
    <property type="match status" value="1"/>
</dbReference>
<dbReference type="HOGENOM" id="CLU_077149_3_3_10"/>
<evidence type="ECO:0000256" key="2">
    <source>
        <dbReference type="ARBA" id="ARBA00006448"/>
    </source>
</evidence>
<dbReference type="InterPro" id="IPR023090">
    <property type="entry name" value="UPF0702_alpha/beta_dom_sf"/>
</dbReference>
<feature type="transmembrane region" description="Helical" evidence="7">
    <location>
        <begin position="68"/>
        <end position="88"/>
    </location>
</feature>
<feature type="transmembrane region" description="Helical" evidence="7">
    <location>
        <begin position="12"/>
        <end position="31"/>
    </location>
</feature>
<dbReference type="InterPro" id="IPR007353">
    <property type="entry name" value="DUF421"/>
</dbReference>
<dbReference type="OrthoDB" id="9793799at2"/>
<keyword evidence="10" id="KW-1185">Reference proteome</keyword>
<dbReference type="eggNOG" id="COG2323">
    <property type="taxonomic scope" value="Bacteria"/>
</dbReference>
<keyword evidence="6 7" id="KW-0472">Membrane</keyword>
<reference evidence="9 10" key="1">
    <citation type="journal article" date="2010" name="J. Bacteriol.">
        <title>The complete genome sequence of Croceibacter atlanticus HTCC2559T.</title>
        <authorList>
            <person name="Oh H.M."/>
            <person name="Kang I."/>
            <person name="Ferriera S."/>
            <person name="Giovannoni S.J."/>
            <person name="Cho J.C."/>
        </authorList>
    </citation>
    <scope>NUCLEOTIDE SEQUENCE [LARGE SCALE GENOMIC DNA]</scope>
    <source>
        <strain evidence="10">ATCC BAA-628 / HTCC2559 / KCTC 12090</strain>
    </source>
</reference>
<name>A3U8C1_CROAH</name>
<dbReference type="Pfam" id="PF04239">
    <property type="entry name" value="DUF421"/>
    <property type="match status" value="1"/>
</dbReference>
<dbReference type="Proteomes" id="UP000002297">
    <property type="component" value="Chromosome"/>
</dbReference>
<evidence type="ECO:0000313" key="10">
    <source>
        <dbReference type="Proteomes" id="UP000002297"/>
    </source>
</evidence>
<keyword evidence="3" id="KW-1003">Cell membrane</keyword>